<dbReference type="GO" id="GO:0005730">
    <property type="term" value="C:nucleolus"/>
    <property type="evidence" value="ECO:0007669"/>
    <property type="project" value="TreeGrafter"/>
</dbReference>
<dbReference type="InterPro" id="IPR016024">
    <property type="entry name" value="ARM-type_fold"/>
</dbReference>
<dbReference type="InterPro" id="IPR033133">
    <property type="entry name" value="PUM-HD"/>
</dbReference>
<dbReference type="InterPro" id="IPR011989">
    <property type="entry name" value="ARM-like"/>
</dbReference>
<feature type="region of interest" description="Disordered" evidence="4">
    <location>
        <begin position="1"/>
        <end position="81"/>
    </location>
</feature>
<keyword evidence="2" id="KW-0694">RNA-binding</keyword>
<sequence>MSPQQNKNLKRKPSSDAKGSQEPKKKVFNNKKQGKDGKNNSNNNNSGTQKNFKKNFKSKFNKNDKKNTEKPSSENVVSNTEKFKNKKMNKVLIKEGETAEEQENIQGTITMGQINKLVQKLWNKSTPESEKQKHITQIIKKVEPILSKLVQQREGSRAVQACIKYGSEEQQNEVFKLVLNNSFPETVKSKYGHFLALRMIKQMKSKEVKEQFFQKLHKNAFYLVSHVEGAKVIDQYLRNLAKSSELTAMKKVFEDVVLKSQEQGINKSEKLETIENLALKIIDKSNHYPLISKHILSLSFPVLVEAEREKLIEFLREKVLDLIEDKEGVKLCLDLINYSSAKDRKIIVRNFKDHVSKMILSGSNFAYLIIQKLIHAIDDTVLIEKQILKPIKTEFKEIFENKHGFSIISSIFIPQHNSLKTFEKEIKFTTSKKDDSLRLAQLQENLIGDSVDLLKTYNEEQLERHVAHSRFLSSVLKYILKQNKTQYFDFVKQILNKFVNEQQFKENFAEKSLLNNIDSHRILKNVISLSSELSGEAKEYIDEYLEKLSQIIINNIKLFVVNRSSIYIVIAMIEQTSYKDLLVQKVKQLNQKEIGQQKQGNKDEVAWNILKNLL</sequence>
<accession>A0A0V0QDB9</accession>
<protein>
    <submittedName>
        <fullName evidence="6">Armadillo-type fold</fullName>
    </submittedName>
</protein>
<feature type="domain" description="PUM-HD" evidence="5">
    <location>
        <begin position="113"/>
        <end position="502"/>
    </location>
</feature>
<feature type="repeat" description="Pumilio" evidence="3">
    <location>
        <begin position="141"/>
        <end position="176"/>
    </location>
</feature>
<dbReference type="GO" id="GO:0003729">
    <property type="term" value="F:mRNA binding"/>
    <property type="evidence" value="ECO:0007669"/>
    <property type="project" value="TreeGrafter"/>
</dbReference>
<reference evidence="6 7" key="1">
    <citation type="journal article" date="2015" name="Sci. Rep.">
        <title>Genome of the facultative scuticociliatosis pathogen Pseudocohnilembus persalinus provides insight into its virulence through horizontal gene transfer.</title>
        <authorList>
            <person name="Xiong J."/>
            <person name="Wang G."/>
            <person name="Cheng J."/>
            <person name="Tian M."/>
            <person name="Pan X."/>
            <person name="Warren A."/>
            <person name="Jiang C."/>
            <person name="Yuan D."/>
            <person name="Miao W."/>
        </authorList>
    </citation>
    <scope>NUCLEOTIDE SEQUENCE [LARGE SCALE GENOMIC DNA]</scope>
    <source>
        <strain evidence="6">36N120E</strain>
    </source>
</reference>
<dbReference type="InterPro" id="IPR001313">
    <property type="entry name" value="Pumilio_RNA-bd_rpt"/>
</dbReference>
<evidence type="ECO:0000256" key="3">
    <source>
        <dbReference type="PROSITE-ProRule" id="PRU00317"/>
    </source>
</evidence>
<proteinExistence type="predicted"/>
<evidence type="ECO:0000259" key="5">
    <source>
        <dbReference type="PROSITE" id="PS50303"/>
    </source>
</evidence>
<feature type="compositionally biased region" description="Basic residues" evidence="4">
    <location>
        <begin position="51"/>
        <end position="60"/>
    </location>
</feature>
<evidence type="ECO:0000313" key="6">
    <source>
        <dbReference type="EMBL" id="KRX00085.1"/>
    </source>
</evidence>
<dbReference type="PANTHER" id="PTHR13389:SF0">
    <property type="entry name" value="PUMILIO HOMOLOG 3"/>
    <property type="match status" value="1"/>
</dbReference>
<evidence type="ECO:0000313" key="7">
    <source>
        <dbReference type="Proteomes" id="UP000054937"/>
    </source>
</evidence>
<evidence type="ECO:0000256" key="1">
    <source>
        <dbReference type="ARBA" id="ARBA00022737"/>
    </source>
</evidence>
<dbReference type="InParanoid" id="A0A0V0QDB9"/>
<dbReference type="EMBL" id="LDAU01000196">
    <property type="protein sequence ID" value="KRX00085.1"/>
    <property type="molecule type" value="Genomic_DNA"/>
</dbReference>
<feature type="compositionally biased region" description="Basic and acidic residues" evidence="4">
    <location>
        <begin position="13"/>
        <end position="25"/>
    </location>
</feature>
<dbReference type="PROSITE" id="PS50302">
    <property type="entry name" value="PUM"/>
    <property type="match status" value="1"/>
</dbReference>
<dbReference type="InterPro" id="IPR040059">
    <property type="entry name" value="PUM3"/>
</dbReference>
<dbReference type="InterPro" id="IPR012959">
    <property type="entry name" value="CPL_dom"/>
</dbReference>
<dbReference type="Pfam" id="PF08144">
    <property type="entry name" value="CPL"/>
    <property type="match status" value="1"/>
</dbReference>
<feature type="compositionally biased region" description="Basic and acidic residues" evidence="4">
    <location>
        <begin position="61"/>
        <end position="72"/>
    </location>
</feature>
<dbReference type="PANTHER" id="PTHR13389">
    <property type="entry name" value="PUMILIO HOMOLOG 3"/>
    <property type="match status" value="1"/>
</dbReference>
<dbReference type="SMART" id="SM00025">
    <property type="entry name" value="Pumilio"/>
    <property type="match status" value="5"/>
</dbReference>
<organism evidence="6 7">
    <name type="scientific">Pseudocohnilembus persalinus</name>
    <name type="common">Ciliate</name>
    <dbReference type="NCBI Taxonomy" id="266149"/>
    <lineage>
        <taxon>Eukaryota</taxon>
        <taxon>Sar</taxon>
        <taxon>Alveolata</taxon>
        <taxon>Ciliophora</taxon>
        <taxon>Intramacronucleata</taxon>
        <taxon>Oligohymenophorea</taxon>
        <taxon>Scuticociliatia</taxon>
        <taxon>Philasterida</taxon>
        <taxon>Pseudocohnilembidae</taxon>
        <taxon>Pseudocohnilembus</taxon>
    </lineage>
</organism>
<dbReference type="OrthoDB" id="310624at2759"/>
<comment type="caution">
    <text evidence="6">The sequence shown here is derived from an EMBL/GenBank/DDBJ whole genome shotgun (WGS) entry which is preliminary data.</text>
</comment>
<evidence type="ECO:0000256" key="2">
    <source>
        <dbReference type="ARBA" id="ARBA00022884"/>
    </source>
</evidence>
<dbReference type="SUPFAM" id="SSF48371">
    <property type="entry name" value="ARM repeat"/>
    <property type="match status" value="1"/>
</dbReference>
<dbReference type="GO" id="GO:0006417">
    <property type="term" value="P:regulation of translation"/>
    <property type="evidence" value="ECO:0007669"/>
    <property type="project" value="TreeGrafter"/>
</dbReference>
<keyword evidence="7" id="KW-1185">Reference proteome</keyword>
<dbReference type="Gene3D" id="1.25.10.10">
    <property type="entry name" value="Leucine-rich Repeat Variant"/>
    <property type="match status" value="2"/>
</dbReference>
<dbReference type="AlphaFoldDB" id="A0A0V0QDB9"/>
<gene>
    <name evidence="6" type="ORF">PPERSA_07282</name>
</gene>
<evidence type="ECO:0000256" key="4">
    <source>
        <dbReference type="SAM" id="MobiDB-lite"/>
    </source>
</evidence>
<name>A0A0V0QDB9_PSEPJ</name>
<dbReference type="PROSITE" id="PS50303">
    <property type="entry name" value="PUM_HD"/>
    <property type="match status" value="1"/>
</dbReference>
<feature type="compositionally biased region" description="Low complexity" evidence="4">
    <location>
        <begin position="39"/>
        <end position="50"/>
    </location>
</feature>
<dbReference type="Proteomes" id="UP000054937">
    <property type="component" value="Unassembled WGS sequence"/>
</dbReference>
<dbReference type="OMA" id="DIINNYC"/>
<keyword evidence="1" id="KW-0677">Repeat</keyword>